<proteinExistence type="predicted"/>
<reference evidence="2 3" key="1">
    <citation type="submission" date="2020-10" db="EMBL/GenBank/DDBJ databases">
        <title>Identification of Nocardia species via Next-generation sequencing and recognition of intraspecies genetic diversity.</title>
        <authorList>
            <person name="Li P."/>
            <person name="Li P."/>
            <person name="Lu B."/>
        </authorList>
    </citation>
    <scope>NUCLEOTIDE SEQUENCE [LARGE SCALE GENOMIC DNA]</scope>
    <source>
        <strain evidence="2 3">BJ06-0143</strain>
    </source>
</reference>
<gene>
    <name evidence="2" type="ORF">IU449_19005</name>
</gene>
<protein>
    <submittedName>
        <fullName evidence="2">Uncharacterized protein</fullName>
    </submittedName>
</protein>
<name>A0ABS0DIU6_9NOCA</name>
<comment type="caution">
    <text evidence="2">The sequence shown here is derived from an EMBL/GenBank/DDBJ whole genome shotgun (WGS) entry which is preliminary data.</text>
</comment>
<dbReference type="RefSeq" id="WP_195003458.1">
    <property type="nucleotide sequence ID" value="NZ_JADLQN010000003.1"/>
</dbReference>
<feature type="transmembrane region" description="Helical" evidence="1">
    <location>
        <begin position="45"/>
        <end position="68"/>
    </location>
</feature>
<dbReference type="Proteomes" id="UP000707731">
    <property type="component" value="Unassembled WGS sequence"/>
</dbReference>
<organism evidence="2 3">
    <name type="scientific">Nocardia higoensis</name>
    <dbReference type="NCBI Taxonomy" id="228599"/>
    <lineage>
        <taxon>Bacteria</taxon>
        <taxon>Bacillati</taxon>
        <taxon>Actinomycetota</taxon>
        <taxon>Actinomycetes</taxon>
        <taxon>Mycobacteriales</taxon>
        <taxon>Nocardiaceae</taxon>
        <taxon>Nocardia</taxon>
    </lineage>
</organism>
<evidence type="ECO:0000256" key="1">
    <source>
        <dbReference type="SAM" id="Phobius"/>
    </source>
</evidence>
<keyword evidence="3" id="KW-1185">Reference proteome</keyword>
<evidence type="ECO:0000313" key="2">
    <source>
        <dbReference type="EMBL" id="MBF6356608.1"/>
    </source>
</evidence>
<keyword evidence="1" id="KW-1133">Transmembrane helix</keyword>
<accession>A0ABS0DIU6</accession>
<keyword evidence="1" id="KW-0472">Membrane</keyword>
<evidence type="ECO:0000313" key="3">
    <source>
        <dbReference type="Proteomes" id="UP000707731"/>
    </source>
</evidence>
<feature type="transmembrane region" description="Helical" evidence="1">
    <location>
        <begin position="7"/>
        <end position="25"/>
    </location>
</feature>
<sequence length="273" mass="28802">MIRALRFAVVIAAALAIGVYLWHGLTYQPSSPWEPDALAWANGYLALPIIAVVAVSLVFALTSMAGVFGGDLLSALTGGNTGEFRDAHLGIGTVQSVGQTGVQVNDQPMVRIDFSVEGADGKVFPASARMVVPLTELALLRPGVVLPVRYLPHRPGKVQVDLSGNSVAAQQVMNQSMLRKGFTTQAKLDIAARGIAAQAVVQSLSVPGEIRDGHSKVEIGLVVTRPDGSTFTTRTEKFLPPAAVANVQVGRIVQVHYLPGNEREVVLAVPVNA</sequence>
<dbReference type="EMBL" id="JADLQN010000003">
    <property type="protein sequence ID" value="MBF6356608.1"/>
    <property type="molecule type" value="Genomic_DNA"/>
</dbReference>
<keyword evidence="1" id="KW-0812">Transmembrane</keyword>